<evidence type="ECO:0000313" key="1">
    <source>
        <dbReference type="EMBL" id="QVL37022.1"/>
    </source>
</evidence>
<protein>
    <submittedName>
        <fullName evidence="1">Uncharacterized protein</fullName>
    </submittedName>
</protein>
<dbReference type="EMBL" id="CP074691">
    <property type="protein sequence ID" value="QVL37022.1"/>
    <property type="molecule type" value="Genomic_DNA"/>
</dbReference>
<sequence length="105" mass="12491">MSEIRPARRRAQELAQQERNERMARLLREDLAFLMELPQFRRFALKLLEDCYTFRSPMTGNGWTPFNCGKQAVGQAFFGRLLEVDDDFLGRFRREWIAFTKKEGL</sequence>
<accession>A0ACD1DYA0</accession>
<reference evidence="1" key="1">
    <citation type="submission" date="2021-05" db="EMBL/GenBank/DDBJ databases">
        <title>An isolated secondary fermenter in methanogenic hydrocarbon-degrading communities.</title>
        <authorList>
            <person name="Liu Y.-F."/>
            <person name="Liu Z.-l."/>
        </authorList>
    </citation>
    <scope>NUCLEOTIDE SEQUENCE</scope>
    <source>
        <strain evidence="1">L-13</strain>
    </source>
</reference>
<keyword evidence="2" id="KW-1185">Reference proteome</keyword>
<organism evidence="1 2">
    <name type="scientific">Aminirod propionatiphilus</name>
    <dbReference type="NCBI Taxonomy" id="3415223"/>
    <lineage>
        <taxon>Bacteria</taxon>
        <taxon>Thermotogati</taxon>
        <taxon>Synergistota</taxon>
        <taxon>Synergistia</taxon>
        <taxon>Synergistales</taxon>
        <taxon>Aminiphilaceae</taxon>
        <taxon>Aminirod</taxon>
    </lineage>
</organism>
<gene>
    <name evidence="1" type="ORF">KIH16_04435</name>
</gene>
<evidence type="ECO:0000313" key="2">
    <source>
        <dbReference type="Proteomes" id="UP000682204"/>
    </source>
</evidence>
<proteinExistence type="predicted"/>
<dbReference type="Proteomes" id="UP000682204">
    <property type="component" value="Chromosome"/>
</dbReference>
<name>A0ACD1DYA0_9BACT</name>